<evidence type="ECO:0000313" key="6">
    <source>
        <dbReference type="Proteomes" id="UP000694388"/>
    </source>
</evidence>
<feature type="domain" description="Golgin subfamily A conserved" evidence="4">
    <location>
        <begin position="331"/>
        <end position="444"/>
    </location>
</feature>
<evidence type="ECO:0000256" key="3">
    <source>
        <dbReference type="SAM" id="MobiDB-lite"/>
    </source>
</evidence>
<dbReference type="GO" id="GO:0032580">
    <property type="term" value="C:Golgi cisterna membrane"/>
    <property type="evidence" value="ECO:0007669"/>
    <property type="project" value="TreeGrafter"/>
</dbReference>
<dbReference type="GeneTree" id="ENSGT00530000062932"/>
<dbReference type="PANTHER" id="PTHR10881">
    <property type="entry name" value="GOLGIN SUBFAMILY A MEMBER-RELATED"/>
    <property type="match status" value="1"/>
</dbReference>
<keyword evidence="1 2" id="KW-0175">Coiled coil</keyword>
<feature type="region of interest" description="Disordered" evidence="3">
    <location>
        <begin position="26"/>
        <end position="50"/>
    </location>
</feature>
<organism evidence="5 6">
    <name type="scientific">Eptatretus burgeri</name>
    <name type="common">Inshore hagfish</name>
    <dbReference type="NCBI Taxonomy" id="7764"/>
    <lineage>
        <taxon>Eukaryota</taxon>
        <taxon>Metazoa</taxon>
        <taxon>Chordata</taxon>
        <taxon>Craniata</taxon>
        <taxon>Vertebrata</taxon>
        <taxon>Cyclostomata</taxon>
        <taxon>Myxini</taxon>
        <taxon>Myxiniformes</taxon>
        <taxon>Myxinidae</taxon>
        <taxon>Eptatretinae</taxon>
        <taxon>Eptatretus</taxon>
    </lineage>
</organism>
<feature type="coiled-coil region" evidence="2">
    <location>
        <begin position="125"/>
        <end position="159"/>
    </location>
</feature>
<evidence type="ECO:0000256" key="2">
    <source>
        <dbReference type="SAM" id="Coils"/>
    </source>
</evidence>
<feature type="coiled-coil region" evidence="2">
    <location>
        <begin position="234"/>
        <end position="340"/>
    </location>
</feature>
<reference evidence="5" key="2">
    <citation type="submission" date="2025-09" db="UniProtKB">
        <authorList>
            <consortium name="Ensembl"/>
        </authorList>
    </citation>
    <scope>IDENTIFICATION</scope>
</reference>
<dbReference type="Ensembl" id="ENSEBUT00000003766.1">
    <property type="protein sequence ID" value="ENSEBUP00000003396.1"/>
    <property type="gene ID" value="ENSEBUG00000002479.1"/>
</dbReference>
<proteinExistence type="predicted"/>
<dbReference type="GO" id="GO:0000137">
    <property type="term" value="C:Golgi cis cisterna"/>
    <property type="evidence" value="ECO:0007669"/>
    <property type="project" value="TreeGrafter"/>
</dbReference>
<reference evidence="5" key="1">
    <citation type="submission" date="2025-08" db="UniProtKB">
        <authorList>
            <consortium name="Ensembl"/>
        </authorList>
    </citation>
    <scope>IDENTIFICATION</scope>
</reference>
<dbReference type="AlphaFoldDB" id="A0A8C4N7E0"/>
<sequence>MEVCNHVPKNLLPLATTKQRLIPFGLGSGLNRKSTSGRKKDDNGSHKRNGFIALPVNGPQENGQVLNGRSCENQDSTPGQDVCDHAFNGIDENCSNFAELEVKLCNLAVELEANTTDNAKLCARVLELKQQASCLAEELQKVLQERKEQEEKHMEQRAAVRQQLEVQIQTISVLVAEKHDLLTSLKHTQRAAEQKACEAQDLASRLHASHRHVVELEQSLATAASYHRHFEHLSMQLQKEKEECKIESNRLKKDREDLKQQTSELSERLKSKQQEAEIAQAQLLDVQRKLELSQLNIQQLSSHLGAADSTSQLQIAQEQVQNLELRLEQAEEVTRQLGVERDWLMQQLQESSANWQEHARHTTQQMTELVHEKDVSIARVEELKFSLAELQEQIVDLQTQQKMAAAEALVEQEISVEKSLQEQLKTTEAERDELLALYKLQVKRRLCQSRIDSVNFIRIESWLSIPVSEIKHLYTLQCSRLFWETNAETILGNFPNITISQKVVDGFG</sequence>
<protein>
    <recommendedName>
        <fullName evidence="4">Golgin subfamily A conserved domain-containing protein</fullName>
    </recommendedName>
</protein>
<dbReference type="InterPro" id="IPR043976">
    <property type="entry name" value="GOLGA_cons_dom"/>
</dbReference>
<dbReference type="GO" id="GO:0007030">
    <property type="term" value="P:Golgi organization"/>
    <property type="evidence" value="ECO:0007669"/>
    <property type="project" value="TreeGrafter"/>
</dbReference>
<keyword evidence="6" id="KW-1185">Reference proteome</keyword>
<dbReference type="PANTHER" id="PTHR10881:SF46">
    <property type="entry name" value="GOLGIN SUBFAMILY A MEMBER 2"/>
    <property type="match status" value="1"/>
</dbReference>
<evidence type="ECO:0000313" key="5">
    <source>
        <dbReference type="Ensembl" id="ENSEBUP00000003396.1"/>
    </source>
</evidence>
<evidence type="ECO:0000256" key="1">
    <source>
        <dbReference type="ARBA" id="ARBA00023054"/>
    </source>
</evidence>
<dbReference type="InterPro" id="IPR024858">
    <property type="entry name" value="GOLGA"/>
</dbReference>
<dbReference type="Pfam" id="PF15070">
    <property type="entry name" value="GOLGA2L5"/>
    <property type="match status" value="1"/>
</dbReference>
<dbReference type="GO" id="GO:0005801">
    <property type="term" value="C:cis-Golgi network"/>
    <property type="evidence" value="ECO:0007669"/>
    <property type="project" value="TreeGrafter"/>
</dbReference>
<feature type="coiled-coil region" evidence="2">
    <location>
        <begin position="380"/>
        <end position="437"/>
    </location>
</feature>
<dbReference type="Proteomes" id="UP000694388">
    <property type="component" value="Unplaced"/>
</dbReference>
<evidence type="ECO:0000259" key="4">
    <source>
        <dbReference type="Pfam" id="PF15070"/>
    </source>
</evidence>
<name>A0A8C4N7E0_EPTBU</name>
<accession>A0A8C4N7E0</accession>